<keyword evidence="2" id="KW-1185">Reference proteome</keyword>
<reference evidence="2" key="1">
    <citation type="journal article" date="2019" name="Int. J. Syst. Evol. Microbiol.">
        <title>The Global Catalogue of Microorganisms (GCM) 10K type strain sequencing project: providing services to taxonomists for standard genome sequencing and annotation.</title>
        <authorList>
            <consortium name="The Broad Institute Genomics Platform"/>
            <consortium name="The Broad Institute Genome Sequencing Center for Infectious Disease"/>
            <person name="Wu L."/>
            <person name="Ma J."/>
        </authorList>
    </citation>
    <scope>NUCLEOTIDE SEQUENCE [LARGE SCALE GENOMIC DNA]</scope>
    <source>
        <strain evidence="2">CGMCC 1.12404</strain>
    </source>
</reference>
<gene>
    <name evidence="1" type="ORF">GCM10007416_05320</name>
</gene>
<protein>
    <submittedName>
        <fullName evidence="1">Uncharacterized protein</fullName>
    </submittedName>
</protein>
<proteinExistence type="predicted"/>
<comment type="caution">
    <text evidence="1">The sequence shown here is derived from an EMBL/GenBank/DDBJ whole genome shotgun (WGS) entry which is preliminary data.</text>
</comment>
<dbReference type="EMBL" id="BMEX01000002">
    <property type="protein sequence ID" value="GGA35427.1"/>
    <property type="molecule type" value="Genomic_DNA"/>
</dbReference>
<organism evidence="1 2">
    <name type="scientific">Kroppenstedtia guangzhouensis</name>
    <dbReference type="NCBI Taxonomy" id="1274356"/>
    <lineage>
        <taxon>Bacteria</taxon>
        <taxon>Bacillati</taxon>
        <taxon>Bacillota</taxon>
        <taxon>Bacilli</taxon>
        <taxon>Bacillales</taxon>
        <taxon>Thermoactinomycetaceae</taxon>
        <taxon>Kroppenstedtia</taxon>
    </lineage>
</organism>
<name>A0ABQ1G2M8_9BACL</name>
<dbReference type="Proteomes" id="UP000617979">
    <property type="component" value="Unassembled WGS sequence"/>
</dbReference>
<sequence>MKYRKIGLLWLIAVAVFSLGSVNTDSKPIKIAGDPIHTNLVFKPDGDPIHT</sequence>
<evidence type="ECO:0000313" key="1">
    <source>
        <dbReference type="EMBL" id="GGA35427.1"/>
    </source>
</evidence>
<accession>A0ABQ1G2M8</accession>
<evidence type="ECO:0000313" key="2">
    <source>
        <dbReference type="Proteomes" id="UP000617979"/>
    </source>
</evidence>